<dbReference type="InterPro" id="IPR005467">
    <property type="entry name" value="His_kinase_dom"/>
</dbReference>
<dbReference type="CDD" id="cd00082">
    <property type="entry name" value="HisKA"/>
    <property type="match status" value="1"/>
</dbReference>
<dbReference type="InterPro" id="IPR004358">
    <property type="entry name" value="Sig_transdc_His_kin-like_C"/>
</dbReference>
<dbReference type="SUPFAM" id="SSF55874">
    <property type="entry name" value="ATPase domain of HSP90 chaperone/DNA topoisomerase II/histidine kinase"/>
    <property type="match status" value="1"/>
</dbReference>
<feature type="transmembrane region" description="Helical" evidence="4">
    <location>
        <begin position="32"/>
        <end position="53"/>
    </location>
</feature>
<evidence type="ECO:0000313" key="6">
    <source>
        <dbReference type="EMBL" id="OGG53259.1"/>
    </source>
</evidence>
<dbReference type="Pfam" id="PF00512">
    <property type="entry name" value="HisKA"/>
    <property type="match status" value="1"/>
</dbReference>
<dbReference type="Proteomes" id="UP000178606">
    <property type="component" value="Unassembled WGS sequence"/>
</dbReference>
<dbReference type="PROSITE" id="PS50109">
    <property type="entry name" value="HIS_KIN"/>
    <property type="match status" value="1"/>
</dbReference>
<dbReference type="InterPro" id="IPR036890">
    <property type="entry name" value="HATPase_C_sf"/>
</dbReference>
<comment type="catalytic activity">
    <reaction evidence="1">
        <text>ATP + protein L-histidine = ADP + protein N-phospho-L-histidine.</text>
        <dbReference type="EC" id="2.7.13.3"/>
    </reaction>
</comment>
<gene>
    <name evidence="6" type="ORF">A3F84_05115</name>
</gene>
<proteinExistence type="predicted"/>
<keyword evidence="3" id="KW-0597">Phosphoprotein</keyword>
<keyword evidence="4" id="KW-1133">Transmembrane helix</keyword>
<comment type="caution">
    <text evidence="6">The sequence shown here is derived from an EMBL/GenBank/DDBJ whole genome shotgun (WGS) entry which is preliminary data.</text>
</comment>
<dbReference type="Gene3D" id="1.10.287.130">
    <property type="match status" value="1"/>
</dbReference>
<dbReference type="InterPro" id="IPR036097">
    <property type="entry name" value="HisK_dim/P_sf"/>
</dbReference>
<evidence type="ECO:0000256" key="3">
    <source>
        <dbReference type="ARBA" id="ARBA00022553"/>
    </source>
</evidence>
<reference evidence="6 7" key="1">
    <citation type="journal article" date="2016" name="Nat. Commun.">
        <title>Thousands of microbial genomes shed light on interconnected biogeochemical processes in an aquifer system.</title>
        <authorList>
            <person name="Anantharaman K."/>
            <person name="Brown C.T."/>
            <person name="Hug L.A."/>
            <person name="Sharon I."/>
            <person name="Castelle C.J."/>
            <person name="Probst A.J."/>
            <person name="Thomas B.C."/>
            <person name="Singh A."/>
            <person name="Wilkins M.J."/>
            <person name="Karaoz U."/>
            <person name="Brodie E.L."/>
            <person name="Williams K.H."/>
            <person name="Hubbard S.S."/>
            <person name="Banfield J.F."/>
        </authorList>
    </citation>
    <scope>NUCLEOTIDE SEQUENCE [LARGE SCALE GENOMIC DNA]</scope>
    <source>
        <strain evidence="7">RIFCSPLOWO2_12_FULL_64_10</strain>
    </source>
</reference>
<evidence type="ECO:0000256" key="4">
    <source>
        <dbReference type="SAM" id="Phobius"/>
    </source>
</evidence>
<dbReference type="PRINTS" id="PR00344">
    <property type="entry name" value="BCTRLSENSOR"/>
</dbReference>
<accession>A0A1F6CVR3</accession>
<dbReference type="PANTHER" id="PTHR43065">
    <property type="entry name" value="SENSOR HISTIDINE KINASE"/>
    <property type="match status" value="1"/>
</dbReference>
<name>A0A1F6CVR3_HANXR</name>
<evidence type="ECO:0000256" key="2">
    <source>
        <dbReference type="ARBA" id="ARBA00012438"/>
    </source>
</evidence>
<feature type="domain" description="Histidine kinase" evidence="5">
    <location>
        <begin position="109"/>
        <end position="333"/>
    </location>
</feature>
<dbReference type="SMART" id="SM00388">
    <property type="entry name" value="HisKA"/>
    <property type="match status" value="1"/>
</dbReference>
<organism evidence="6 7">
    <name type="scientific">Handelsmanbacteria sp. (strain RIFCSPLOWO2_12_FULL_64_10)</name>
    <dbReference type="NCBI Taxonomy" id="1817868"/>
    <lineage>
        <taxon>Bacteria</taxon>
        <taxon>Candidatus Handelsmaniibacteriota</taxon>
    </lineage>
</organism>
<dbReference type="GO" id="GO:0000155">
    <property type="term" value="F:phosphorelay sensor kinase activity"/>
    <property type="evidence" value="ECO:0007669"/>
    <property type="project" value="InterPro"/>
</dbReference>
<dbReference type="AlphaFoldDB" id="A0A1F6CVR3"/>
<dbReference type="InterPro" id="IPR003594">
    <property type="entry name" value="HATPase_dom"/>
</dbReference>
<dbReference type="SMART" id="SM00387">
    <property type="entry name" value="HATPase_c"/>
    <property type="match status" value="1"/>
</dbReference>
<dbReference type="EMBL" id="MFKF01000124">
    <property type="protein sequence ID" value="OGG53259.1"/>
    <property type="molecule type" value="Genomic_DNA"/>
</dbReference>
<protein>
    <recommendedName>
        <fullName evidence="2">histidine kinase</fullName>
        <ecNumber evidence="2">2.7.13.3</ecNumber>
    </recommendedName>
</protein>
<dbReference type="SUPFAM" id="SSF47384">
    <property type="entry name" value="Homodimeric domain of signal transducing histidine kinase"/>
    <property type="match status" value="1"/>
</dbReference>
<dbReference type="Gene3D" id="3.30.565.10">
    <property type="entry name" value="Histidine kinase-like ATPase, C-terminal domain"/>
    <property type="match status" value="1"/>
</dbReference>
<evidence type="ECO:0000256" key="1">
    <source>
        <dbReference type="ARBA" id="ARBA00000085"/>
    </source>
</evidence>
<dbReference type="Pfam" id="PF02518">
    <property type="entry name" value="HATPase_c"/>
    <property type="match status" value="1"/>
</dbReference>
<evidence type="ECO:0000259" key="5">
    <source>
        <dbReference type="PROSITE" id="PS50109"/>
    </source>
</evidence>
<keyword evidence="4" id="KW-0812">Transmembrane</keyword>
<sequence length="336" mass="37718">MLRLPFLIQFLALIAIVCLSGWIALRRFRWTPAIAWVYGAAVLGVYLSLSYLFQGEAWVRAYLIPAVVVLVGVLFTLALSEQFWRRYRHVQTQLIQAEKMASLGQLVAGVAHELNTPLGAVKGNQDLSVRALKRLRMQMEGRETDQETEKLFHILDEANRVNHLACDRMTRIVESLRTFARLDEAAFQKADLHECIETTLTLIAYQTKDRIQIVREFGELPAITCYPHQLNQLFMNILINAVQAIRGDGEIRVRTSCAEGRAVVEITDTGVGIPPEHLGRIFDPGFTTKGVKVGTGLGLPICYQIIQEHGGQIDVQSQVGAGTKVTISLPMERRRR</sequence>
<feature type="transmembrane region" description="Helical" evidence="4">
    <location>
        <begin position="59"/>
        <end position="79"/>
    </location>
</feature>
<dbReference type="PANTHER" id="PTHR43065:SF50">
    <property type="entry name" value="HISTIDINE KINASE"/>
    <property type="match status" value="1"/>
</dbReference>
<dbReference type="EC" id="2.7.13.3" evidence="2"/>
<keyword evidence="4" id="KW-0472">Membrane</keyword>
<feature type="transmembrane region" description="Helical" evidence="4">
    <location>
        <begin position="6"/>
        <end position="25"/>
    </location>
</feature>
<dbReference type="InterPro" id="IPR003661">
    <property type="entry name" value="HisK_dim/P_dom"/>
</dbReference>
<evidence type="ECO:0000313" key="7">
    <source>
        <dbReference type="Proteomes" id="UP000178606"/>
    </source>
</evidence>